<evidence type="ECO:0000313" key="3">
    <source>
        <dbReference type="Proteomes" id="UP000677054"/>
    </source>
</evidence>
<dbReference type="AlphaFoldDB" id="A0A7R8ZYW3"/>
<accession>A0A7R8ZYW3</accession>
<feature type="signal peptide" evidence="1">
    <location>
        <begin position="1"/>
        <end position="44"/>
    </location>
</feature>
<dbReference type="EMBL" id="CAJPEV010000205">
    <property type="protein sequence ID" value="CAG0882322.1"/>
    <property type="molecule type" value="Genomic_DNA"/>
</dbReference>
<protein>
    <submittedName>
        <fullName evidence="2">Uncharacterized protein</fullName>
    </submittedName>
</protein>
<gene>
    <name evidence="2" type="ORF">DSTB1V02_LOCUS1977</name>
</gene>
<feature type="chain" id="PRO_5036402707" evidence="1">
    <location>
        <begin position="45"/>
        <end position="109"/>
    </location>
</feature>
<reference evidence="2" key="1">
    <citation type="submission" date="2020-11" db="EMBL/GenBank/DDBJ databases">
        <authorList>
            <person name="Tran Van P."/>
        </authorList>
    </citation>
    <scope>NUCLEOTIDE SEQUENCE</scope>
</reference>
<dbReference type="Proteomes" id="UP000677054">
    <property type="component" value="Unassembled WGS sequence"/>
</dbReference>
<keyword evidence="1" id="KW-0732">Signal</keyword>
<evidence type="ECO:0000313" key="2">
    <source>
        <dbReference type="EMBL" id="CAD7242002.1"/>
    </source>
</evidence>
<keyword evidence="3" id="KW-1185">Reference proteome</keyword>
<evidence type="ECO:0000256" key="1">
    <source>
        <dbReference type="SAM" id="SignalP"/>
    </source>
</evidence>
<organism evidence="2">
    <name type="scientific">Darwinula stevensoni</name>
    <dbReference type="NCBI Taxonomy" id="69355"/>
    <lineage>
        <taxon>Eukaryota</taxon>
        <taxon>Metazoa</taxon>
        <taxon>Ecdysozoa</taxon>
        <taxon>Arthropoda</taxon>
        <taxon>Crustacea</taxon>
        <taxon>Oligostraca</taxon>
        <taxon>Ostracoda</taxon>
        <taxon>Podocopa</taxon>
        <taxon>Podocopida</taxon>
        <taxon>Darwinulocopina</taxon>
        <taxon>Darwinuloidea</taxon>
        <taxon>Darwinulidae</taxon>
        <taxon>Darwinula</taxon>
    </lineage>
</organism>
<proteinExistence type="predicted"/>
<name>A0A7R8ZYW3_9CRUS</name>
<dbReference type="EMBL" id="LR899722">
    <property type="protein sequence ID" value="CAD7242002.1"/>
    <property type="molecule type" value="Genomic_DNA"/>
</dbReference>
<sequence length="109" mass="11917">MSQGSSQFSFSYIFKHTKGPVRNHKHSIMKAIFALLAICAVAYAKQPSAPCCCDSGSGCEDRCFEDCLAVFPETVGVCFEVPSTCWCFYDGCPNAMANKTNFVNVLKAH</sequence>